<dbReference type="EMBL" id="CAFABE010000010">
    <property type="protein sequence ID" value="CAB4820136.1"/>
    <property type="molecule type" value="Genomic_DNA"/>
</dbReference>
<protein>
    <submittedName>
        <fullName evidence="2">Unannotated protein</fullName>
    </submittedName>
</protein>
<gene>
    <name evidence="2" type="ORF">UFOPK3164_00357</name>
</gene>
<organism evidence="2">
    <name type="scientific">freshwater metagenome</name>
    <dbReference type="NCBI Taxonomy" id="449393"/>
    <lineage>
        <taxon>unclassified sequences</taxon>
        <taxon>metagenomes</taxon>
        <taxon>ecological metagenomes</taxon>
    </lineage>
</organism>
<evidence type="ECO:0000313" key="2">
    <source>
        <dbReference type="EMBL" id="CAB4820136.1"/>
    </source>
</evidence>
<proteinExistence type="predicted"/>
<feature type="region of interest" description="Disordered" evidence="1">
    <location>
        <begin position="43"/>
        <end position="62"/>
    </location>
</feature>
<evidence type="ECO:0000256" key="1">
    <source>
        <dbReference type="SAM" id="MobiDB-lite"/>
    </source>
</evidence>
<sequence length="94" mass="9149">MEDETVDDGAQVLPSNGGADGLSGRGVPHHRGGALIGNANCVDAADGAEGSPGGLENGVSNQAGVDLDHARLGTRGKNGDLADVADVAVTSDDA</sequence>
<feature type="region of interest" description="Disordered" evidence="1">
    <location>
        <begin position="1"/>
        <end position="37"/>
    </location>
</feature>
<reference evidence="2" key="1">
    <citation type="submission" date="2020-05" db="EMBL/GenBank/DDBJ databases">
        <authorList>
            <person name="Chiriac C."/>
            <person name="Salcher M."/>
            <person name="Ghai R."/>
            <person name="Kavagutti S V."/>
        </authorList>
    </citation>
    <scope>NUCLEOTIDE SEQUENCE</scope>
</reference>
<name>A0A6J6ZK24_9ZZZZ</name>
<accession>A0A6J6ZK24</accession>
<dbReference type="AlphaFoldDB" id="A0A6J6ZK24"/>